<dbReference type="OrthoDB" id="10063861at2759"/>
<keyword evidence="3" id="KW-0539">Nucleus</keyword>
<dbReference type="PIRSF" id="PIRSF011312">
    <property type="entry name" value="Cell_cycle_HUS1"/>
    <property type="match status" value="1"/>
</dbReference>
<comment type="caution">
    <text evidence="4">The sequence shown here is derived from an EMBL/GenBank/DDBJ whole genome shotgun (WGS) entry which is preliminary data.</text>
</comment>
<proteinExistence type="inferred from homology"/>
<keyword evidence="5" id="KW-1185">Reference proteome</keyword>
<accession>A0A4C1VGD7</accession>
<evidence type="ECO:0000256" key="2">
    <source>
        <dbReference type="ARBA" id="ARBA00005563"/>
    </source>
</evidence>
<dbReference type="GO" id="GO:0033314">
    <property type="term" value="P:mitotic DNA replication checkpoint signaling"/>
    <property type="evidence" value="ECO:0007669"/>
    <property type="project" value="TreeGrafter"/>
</dbReference>
<organism evidence="4 5">
    <name type="scientific">Eumeta variegata</name>
    <name type="common">Bagworm moth</name>
    <name type="synonym">Eumeta japonica</name>
    <dbReference type="NCBI Taxonomy" id="151549"/>
    <lineage>
        <taxon>Eukaryota</taxon>
        <taxon>Metazoa</taxon>
        <taxon>Ecdysozoa</taxon>
        <taxon>Arthropoda</taxon>
        <taxon>Hexapoda</taxon>
        <taxon>Insecta</taxon>
        <taxon>Pterygota</taxon>
        <taxon>Neoptera</taxon>
        <taxon>Endopterygota</taxon>
        <taxon>Lepidoptera</taxon>
        <taxon>Glossata</taxon>
        <taxon>Ditrysia</taxon>
        <taxon>Tineoidea</taxon>
        <taxon>Psychidae</taxon>
        <taxon>Oiketicinae</taxon>
        <taxon>Eumeta</taxon>
    </lineage>
</organism>
<gene>
    <name evidence="4" type="primary">HUS1</name>
    <name evidence="4" type="ORF">EVAR_28773_1</name>
</gene>
<dbReference type="Proteomes" id="UP000299102">
    <property type="component" value="Unassembled WGS sequence"/>
</dbReference>
<dbReference type="InterPro" id="IPR016580">
    <property type="entry name" value="HUS1"/>
</dbReference>
<dbReference type="AlphaFoldDB" id="A0A4C1VGD7"/>
<evidence type="ECO:0000256" key="3">
    <source>
        <dbReference type="ARBA" id="ARBA00023242"/>
    </source>
</evidence>
<dbReference type="GO" id="GO:0031573">
    <property type="term" value="P:mitotic intra-S DNA damage checkpoint signaling"/>
    <property type="evidence" value="ECO:0007669"/>
    <property type="project" value="TreeGrafter"/>
</dbReference>
<protein>
    <submittedName>
        <fullName evidence="4">Checkpoint protein HUS1</fullName>
    </submittedName>
</protein>
<reference evidence="4 5" key="1">
    <citation type="journal article" date="2019" name="Commun. Biol.">
        <title>The bagworm genome reveals a unique fibroin gene that provides high tensile strength.</title>
        <authorList>
            <person name="Kono N."/>
            <person name="Nakamura H."/>
            <person name="Ohtoshi R."/>
            <person name="Tomita M."/>
            <person name="Numata K."/>
            <person name="Arakawa K."/>
        </authorList>
    </citation>
    <scope>NUCLEOTIDE SEQUENCE [LARGE SCALE GENOMIC DNA]</scope>
</reference>
<dbReference type="GO" id="GO:0044778">
    <property type="term" value="P:meiotic DNA integrity checkpoint signaling"/>
    <property type="evidence" value="ECO:0007669"/>
    <property type="project" value="TreeGrafter"/>
</dbReference>
<dbReference type="STRING" id="151549.A0A4C1VGD7"/>
<dbReference type="Gene3D" id="3.70.10.10">
    <property type="match status" value="1"/>
</dbReference>
<dbReference type="GO" id="GO:0006289">
    <property type="term" value="P:nucleotide-excision repair"/>
    <property type="evidence" value="ECO:0007669"/>
    <property type="project" value="TreeGrafter"/>
</dbReference>
<dbReference type="GO" id="GO:0030896">
    <property type="term" value="C:checkpoint clamp complex"/>
    <property type="evidence" value="ECO:0007669"/>
    <property type="project" value="InterPro"/>
</dbReference>
<dbReference type="InterPro" id="IPR007150">
    <property type="entry name" value="HUS1/Mec3"/>
</dbReference>
<dbReference type="PANTHER" id="PTHR12900">
    <property type="entry name" value="MITOTIC AND DNA DAMAGE CHECKPOINT PROTEIN HUS1"/>
    <property type="match status" value="1"/>
</dbReference>
<comment type="subcellular location">
    <subcellularLocation>
        <location evidence="1">Nucleus</location>
    </subcellularLocation>
</comment>
<evidence type="ECO:0000313" key="5">
    <source>
        <dbReference type="Proteomes" id="UP000299102"/>
    </source>
</evidence>
<sequence length="163" mass="18289">MKLTNKQCPCLTLDIEVQTLATLQTHHVTHDIPVVVISRKVWSEYAEPKIPDPDVTIELPALKILRTVIESMHNMAGEIILHANSEGAIQHDSDSETESQINERATETCYCKVDAKKLSIFLTVEQVSHSLALCSIVHKKLIVLCLHTHENVKLKCFIPGIVY</sequence>
<comment type="similarity">
    <text evidence="2">Belongs to the HUS1 family.</text>
</comment>
<dbReference type="GO" id="GO:0035861">
    <property type="term" value="C:site of double-strand break"/>
    <property type="evidence" value="ECO:0007669"/>
    <property type="project" value="TreeGrafter"/>
</dbReference>
<dbReference type="EMBL" id="BGZK01000335">
    <property type="protein sequence ID" value="GBP37521.1"/>
    <property type="molecule type" value="Genomic_DNA"/>
</dbReference>
<dbReference type="PANTHER" id="PTHR12900:SF0">
    <property type="entry name" value="CHECKPOINT PROTEIN"/>
    <property type="match status" value="1"/>
</dbReference>
<dbReference type="Pfam" id="PF04005">
    <property type="entry name" value="Hus1"/>
    <property type="match status" value="2"/>
</dbReference>
<dbReference type="GO" id="GO:0005730">
    <property type="term" value="C:nucleolus"/>
    <property type="evidence" value="ECO:0007669"/>
    <property type="project" value="InterPro"/>
</dbReference>
<dbReference type="GO" id="GO:0000724">
    <property type="term" value="P:double-strand break repair via homologous recombination"/>
    <property type="evidence" value="ECO:0007669"/>
    <property type="project" value="TreeGrafter"/>
</dbReference>
<name>A0A4C1VGD7_EUMVA</name>
<dbReference type="GO" id="GO:0000723">
    <property type="term" value="P:telomere maintenance"/>
    <property type="evidence" value="ECO:0007669"/>
    <property type="project" value="TreeGrafter"/>
</dbReference>
<evidence type="ECO:0000313" key="4">
    <source>
        <dbReference type="EMBL" id="GBP37521.1"/>
    </source>
</evidence>
<evidence type="ECO:0000256" key="1">
    <source>
        <dbReference type="ARBA" id="ARBA00004123"/>
    </source>
</evidence>